<dbReference type="KEGG" id="hoh:Hoch_0461"/>
<reference evidence="2 3" key="1">
    <citation type="journal article" date="2010" name="Stand. Genomic Sci.">
        <title>Complete genome sequence of Haliangium ochraceum type strain (SMP-2).</title>
        <authorList>
            <consortium name="US DOE Joint Genome Institute (JGI-PGF)"/>
            <person name="Ivanova N."/>
            <person name="Daum C."/>
            <person name="Lang E."/>
            <person name="Abt B."/>
            <person name="Kopitz M."/>
            <person name="Saunders E."/>
            <person name="Lapidus A."/>
            <person name="Lucas S."/>
            <person name="Glavina Del Rio T."/>
            <person name="Nolan M."/>
            <person name="Tice H."/>
            <person name="Copeland A."/>
            <person name="Cheng J.F."/>
            <person name="Chen F."/>
            <person name="Bruce D."/>
            <person name="Goodwin L."/>
            <person name="Pitluck S."/>
            <person name="Mavromatis K."/>
            <person name="Pati A."/>
            <person name="Mikhailova N."/>
            <person name="Chen A."/>
            <person name="Palaniappan K."/>
            <person name="Land M."/>
            <person name="Hauser L."/>
            <person name="Chang Y.J."/>
            <person name="Jeffries C.D."/>
            <person name="Detter J.C."/>
            <person name="Brettin T."/>
            <person name="Rohde M."/>
            <person name="Goker M."/>
            <person name="Bristow J."/>
            <person name="Markowitz V."/>
            <person name="Eisen J.A."/>
            <person name="Hugenholtz P."/>
            <person name="Kyrpides N.C."/>
            <person name="Klenk H.P."/>
        </authorList>
    </citation>
    <scope>NUCLEOTIDE SEQUENCE [LARGE SCALE GENOMIC DNA]</scope>
    <source>
        <strain evidence="3">DSM 14365 / CIP 107738 / JCM 11303 / AJ 13395 / SMP-2</strain>
    </source>
</reference>
<dbReference type="HOGENOM" id="CLU_032780_1_0_7"/>
<keyword evidence="1" id="KW-0472">Membrane</keyword>
<dbReference type="RefSeq" id="WP_012825729.1">
    <property type="nucleotide sequence ID" value="NC_013440.1"/>
</dbReference>
<dbReference type="Pfam" id="PF01963">
    <property type="entry name" value="TraB_PrgY_gumN"/>
    <property type="match status" value="1"/>
</dbReference>
<dbReference type="EMBL" id="CP001804">
    <property type="protein sequence ID" value="ACY13102.1"/>
    <property type="molecule type" value="Genomic_DNA"/>
</dbReference>
<dbReference type="InterPro" id="IPR005230">
    <property type="entry name" value="TraB_bac"/>
</dbReference>
<feature type="transmembrane region" description="Helical" evidence="1">
    <location>
        <begin position="252"/>
        <end position="270"/>
    </location>
</feature>
<evidence type="ECO:0000256" key="1">
    <source>
        <dbReference type="SAM" id="Phobius"/>
    </source>
</evidence>
<evidence type="ECO:0000313" key="2">
    <source>
        <dbReference type="EMBL" id="ACY13102.1"/>
    </source>
</evidence>
<keyword evidence="1" id="KW-0812">Transmembrane</keyword>
<dbReference type="eggNOG" id="COG1916">
    <property type="taxonomic scope" value="Bacteria"/>
</dbReference>
<dbReference type="InterPro" id="IPR002816">
    <property type="entry name" value="TraB/PrgY/GumN_fam"/>
</dbReference>
<proteinExistence type="predicted"/>
<dbReference type="Proteomes" id="UP000001880">
    <property type="component" value="Chromosome"/>
</dbReference>
<gene>
    <name evidence="2" type="ordered locus">Hoch_0461</name>
</gene>
<dbReference type="STRING" id="502025.Hoch_0461"/>
<feature type="transmembrane region" description="Helical" evidence="1">
    <location>
        <begin position="318"/>
        <end position="335"/>
    </location>
</feature>
<dbReference type="NCBIfam" id="TIGR00261">
    <property type="entry name" value="traB"/>
    <property type="match status" value="1"/>
</dbReference>
<dbReference type="AlphaFoldDB" id="D0LK68"/>
<dbReference type="CDD" id="cd14726">
    <property type="entry name" value="TraB_PrgY-like"/>
    <property type="match status" value="1"/>
</dbReference>
<dbReference type="OrthoDB" id="9809330at2"/>
<sequence>MDSEFPASETVTVLEHEGRTLYLVGTAHVSEASVDEVQDVIERLRPDVVCVELCQARYNALTSQDAWKNLDIFKVIREGKTLFLLANLAIGAYQRRIGDDLGVKPGAELLAAVKKAEEVGARVVLIDRDIHITLKRTWANLGFFDKMALGGAIVQSMFSREQISAVEIENLKQQAHLSEMLSEFAKEMPAVKEPLIDERDQYLMSGVEAAGGDKVVAVVGAAHVPGMQANLGKPVDRARLERLPPPSRIVQALKWLIPALVIFFLVRGLLGKQDASFEEILFAWVLPNAVMAGLLTAVAGARLLSILCALVASPLTSLIPVMGAGMVVGLLEAWLRKPTVEDCENINRDVQSVRGVYRNPVTRVLLVAVAATLGSALGAWIGIAWIATLLS</sequence>
<organism evidence="2 3">
    <name type="scientific">Haliangium ochraceum (strain DSM 14365 / JCM 11303 / SMP-2)</name>
    <dbReference type="NCBI Taxonomy" id="502025"/>
    <lineage>
        <taxon>Bacteria</taxon>
        <taxon>Pseudomonadati</taxon>
        <taxon>Myxococcota</taxon>
        <taxon>Polyangia</taxon>
        <taxon>Haliangiales</taxon>
        <taxon>Kofleriaceae</taxon>
        <taxon>Haliangium</taxon>
    </lineage>
</organism>
<dbReference type="PANTHER" id="PTHR21530">
    <property type="entry name" value="PHEROMONE SHUTDOWN PROTEIN"/>
    <property type="match status" value="1"/>
</dbReference>
<evidence type="ECO:0000313" key="3">
    <source>
        <dbReference type="Proteomes" id="UP000001880"/>
    </source>
</evidence>
<feature type="transmembrane region" description="Helical" evidence="1">
    <location>
        <begin position="364"/>
        <end position="387"/>
    </location>
</feature>
<dbReference type="PANTHER" id="PTHR21530:SF7">
    <property type="entry name" value="TRAB DOMAIN-CONTAINING PROTEIN"/>
    <property type="match status" value="1"/>
</dbReference>
<name>D0LK68_HALO1</name>
<feature type="transmembrane region" description="Helical" evidence="1">
    <location>
        <begin position="282"/>
        <end position="312"/>
    </location>
</feature>
<keyword evidence="3" id="KW-1185">Reference proteome</keyword>
<protein>
    <submittedName>
        <fullName evidence="2">TraB family protein</fullName>
    </submittedName>
</protein>
<dbReference type="InterPro" id="IPR046345">
    <property type="entry name" value="TraB_PrgY-like"/>
</dbReference>
<keyword evidence="1" id="KW-1133">Transmembrane helix</keyword>
<accession>D0LK68</accession>